<keyword evidence="2" id="KW-0031">Aminopeptidase</keyword>
<dbReference type="SUPFAM" id="SSF53187">
    <property type="entry name" value="Zn-dependent exopeptidases"/>
    <property type="match status" value="1"/>
</dbReference>
<keyword evidence="4" id="KW-0378">Hydrolase</keyword>
<evidence type="ECO:0000256" key="2">
    <source>
        <dbReference type="ARBA" id="ARBA00022438"/>
    </source>
</evidence>
<keyword evidence="3" id="KW-0645">Protease</keyword>
<evidence type="ECO:0000259" key="5">
    <source>
        <dbReference type="Pfam" id="PF00883"/>
    </source>
</evidence>
<accession>A0A1B6MGM0</accession>
<feature type="domain" description="Cytosol aminopeptidase" evidence="5">
    <location>
        <begin position="192"/>
        <end position="424"/>
    </location>
</feature>
<name>A0A1B6MGM0_9HEMI</name>
<reference evidence="6" key="1">
    <citation type="submission" date="2015-11" db="EMBL/GenBank/DDBJ databases">
        <title>De novo transcriptome assembly of four potential Pierce s Disease insect vectors from Arizona vineyards.</title>
        <authorList>
            <person name="Tassone E.E."/>
        </authorList>
    </citation>
    <scope>NUCLEOTIDE SEQUENCE</scope>
</reference>
<dbReference type="GO" id="GO:0005737">
    <property type="term" value="C:cytoplasm"/>
    <property type="evidence" value="ECO:0007669"/>
    <property type="project" value="InterPro"/>
</dbReference>
<comment type="similarity">
    <text evidence="1">Belongs to the peptidase M17 family.</text>
</comment>
<dbReference type="InterPro" id="IPR011356">
    <property type="entry name" value="Leucine_aapep/pepB"/>
</dbReference>
<sequence>MIHLFFTSYLVVFLNVVFGVHIFELDYRVTPEPTLTSPDYDGYVFVYRFPPNDSTIPAPIRERLMRESDWTDDASLVDVALPAKRLVYAPVREASDFRSVKKFGEAVKKAMKRALDNGIKAPLLVLHPDPNPNIPHAELVTLLGALDTFFVKPQEREINSPRGKFLGVWGPDYSTLIDIVNIATNLEDGRVVARDVAEATSEIMSPTKFEDYLRDVFPPESGVNISVVADSQILQKDFPFFAMGANRDGNGADTHARRIVFLTYDTPAPVVDTVLLVGEGAIYNSPGASSNAKVGAAAIAGFMKVLSDTGVRGLKVVAALALSRNTAEELPKEAVGARSGKRVRVTDNEGKGRMVLADIMCYLKELVKKKEAVVNPRIISIASGSEQGFVMDNGPAAKAEEGQILKNNSVKIGEPLEARVLKKDDFTNLKEGDVLVYKKDTQGPAAFLAVASGLDEHGLDSQLPIKYSHLDVPASVAGAASAVLTLANRYILRLEDPAEPGWH</sequence>
<dbReference type="PANTHER" id="PTHR11963:SF48">
    <property type="entry name" value="DIPEPTIDASE B, ISOFORM A"/>
    <property type="match status" value="1"/>
</dbReference>
<dbReference type="Pfam" id="PF00883">
    <property type="entry name" value="Peptidase_M17"/>
    <property type="match status" value="1"/>
</dbReference>
<evidence type="ECO:0000256" key="4">
    <source>
        <dbReference type="ARBA" id="ARBA00022801"/>
    </source>
</evidence>
<dbReference type="Gene3D" id="3.40.630.10">
    <property type="entry name" value="Zn peptidases"/>
    <property type="match status" value="1"/>
</dbReference>
<evidence type="ECO:0000256" key="3">
    <source>
        <dbReference type="ARBA" id="ARBA00022670"/>
    </source>
</evidence>
<organism evidence="6">
    <name type="scientific">Graphocephala atropunctata</name>
    <dbReference type="NCBI Taxonomy" id="36148"/>
    <lineage>
        <taxon>Eukaryota</taxon>
        <taxon>Metazoa</taxon>
        <taxon>Ecdysozoa</taxon>
        <taxon>Arthropoda</taxon>
        <taxon>Hexapoda</taxon>
        <taxon>Insecta</taxon>
        <taxon>Pterygota</taxon>
        <taxon>Neoptera</taxon>
        <taxon>Paraneoptera</taxon>
        <taxon>Hemiptera</taxon>
        <taxon>Auchenorrhyncha</taxon>
        <taxon>Membracoidea</taxon>
        <taxon>Cicadellidae</taxon>
        <taxon>Cicadellinae</taxon>
        <taxon>Cicadellini</taxon>
        <taxon>Graphocephala</taxon>
    </lineage>
</organism>
<dbReference type="GO" id="GO:0030145">
    <property type="term" value="F:manganese ion binding"/>
    <property type="evidence" value="ECO:0007669"/>
    <property type="project" value="InterPro"/>
</dbReference>
<gene>
    <name evidence="6" type="ORF">g.6048</name>
</gene>
<proteinExistence type="inferred from homology"/>
<dbReference type="InterPro" id="IPR000819">
    <property type="entry name" value="Peptidase_M17_C"/>
</dbReference>
<dbReference type="AlphaFoldDB" id="A0A1B6MGM0"/>
<dbReference type="GO" id="GO:0006508">
    <property type="term" value="P:proteolysis"/>
    <property type="evidence" value="ECO:0007669"/>
    <property type="project" value="UniProtKB-KW"/>
</dbReference>
<dbReference type="GO" id="GO:0070006">
    <property type="term" value="F:metalloaminopeptidase activity"/>
    <property type="evidence" value="ECO:0007669"/>
    <property type="project" value="InterPro"/>
</dbReference>
<evidence type="ECO:0000313" key="6">
    <source>
        <dbReference type="EMBL" id="JAT35052.1"/>
    </source>
</evidence>
<protein>
    <recommendedName>
        <fullName evidence="5">Cytosol aminopeptidase domain-containing protein</fullName>
    </recommendedName>
</protein>
<dbReference type="PANTHER" id="PTHR11963">
    <property type="entry name" value="LEUCINE AMINOPEPTIDASE-RELATED"/>
    <property type="match status" value="1"/>
</dbReference>
<evidence type="ECO:0000256" key="1">
    <source>
        <dbReference type="ARBA" id="ARBA00009528"/>
    </source>
</evidence>
<dbReference type="EMBL" id="GEBQ01004925">
    <property type="protein sequence ID" value="JAT35052.1"/>
    <property type="molecule type" value="Transcribed_RNA"/>
</dbReference>